<keyword evidence="2" id="KW-1185">Reference proteome</keyword>
<dbReference type="HOGENOM" id="CLU_1805631_0_0_1"/>
<evidence type="ECO:0000313" key="2">
    <source>
        <dbReference type="Proteomes" id="UP000001631"/>
    </source>
</evidence>
<dbReference type="Proteomes" id="UP000001631">
    <property type="component" value="Unassembled WGS sequence"/>
</dbReference>
<proteinExistence type="predicted"/>
<dbReference type="InParanoid" id="C0NJA0"/>
<organism evidence="1 2">
    <name type="scientific">Ajellomyces capsulatus (strain G186AR / H82 / ATCC MYA-2454 / RMSCC 2432)</name>
    <name type="common">Darling's disease fungus</name>
    <name type="synonym">Histoplasma capsulatum</name>
    <dbReference type="NCBI Taxonomy" id="447093"/>
    <lineage>
        <taxon>Eukaryota</taxon>
        <taxon>Fungi</taxon>
        <taxon>Dikarya</taxon>
        <taxon>Ascomycota</taxon>
        <taxon>Pezizomycotina</taxon>
        <taxon>Eurotiomycetes</taxon>
        <taxon>Eurotiomycetidae</taxon>
        <taxon>Onygenales</taxon>
        <taxon>Ajellomycetaceae</taxon>
        <taxon>Histoplasma</taxon>
    </lineage>
</organism>
<dbReference type="GeneID" id="69036247"/>
<evidence type="ECO:0000313" key="1">
    <source>
        <dbReference type="EMBL" id="EEH07941.1"/>
    </source>
</evidence>
<dbReference type="EMBL" id="GG663366">
    <property type="protein sequence ID" value="EEH07941.1"/>
    <property type="molecule type" value="Genomic_DNA"/>
</dbReference>
<reference evidence="1" key="1">
    <citation type="submission" date="2009-02" db="EMBL/GenBank/DDBJ databases">
        <title>The Genome Sequence of Ajellomyces capsulatus strain G186AR.</title>
        <authorList>
            <consortium name="The Broad Institute Genome Sequencing Platform"/>
            <person name="Champion M."/>
            <person name="Cuomo C."/>
            <person name="Ma L.-J."/>
            <person name="Henn M.R."/>
            <person name="Sil A."/>
            <person name="Goldman B."/>
            <person name="Young S.K."/>
            <person name="Kodira C.D."/>
            <person name="Zeng Q."/>
            <person name="Koehrsen M."/>
            <person name="Alvarado L."/>
            <person name="Berlin A."/>
            <person name="Borenstein D."/>
            <person name="Chen Z."/>
            <person name="Engels R."/>
            <person name="Freedman E."/>
            <person name="Gellesch M."/>
            <person name="Goldberg J."/>
            <person name="Griggs A."/>
            <person name="Gujja S."/>
            <person name="Heiman D."/>
            <person name="Hepburn T."/>
            <person name="Howarth C."/>
            <person name="Jen D."/>
            <person name="Larson L."/>
            <person name="Lewis B."/>
            <person name="Mehta T."/>
            <person name="Park D."/>
            <person name="Pearson M."/>
            <person name="Roberts A."/>
            <person name="Saif S."/>
            <person name="Shea T."/>
            <person name="Shenoy N."/>
            <person name="Sisk P."/>
            <person name="Stolte C."/>
            <person name="Sykes S."/>
            <person name="Walk T."/>
            <person name="White J."/>
            <person name="Yandava C."/>
            <person name="Klein B."/>
            <person name="McEwen J.G."/>
            <person name="Puccia R."/>
            <person name="Goldman G.H."/>
            <person name="Felipe M.S."/>
            <person name="Nino-Vega G."/>
            <person name="San-Blas G."/>
            <person name="Taylor J."/>
            <person name="Mendoza L."/>
            <person name="Galagan J."/>
            <person name="Nusbaum C."/>
            <person name="Birren B."/>
        </authorList>
    </citation>
    <scope>NUCLEOTIDE SEQUENCE</scope>
    <source>
        <strain evidence="1">G186AR</strain>
    </source>
</reference>
<accession>C0NJA0</accession>
<sequence length="143" mass="16058">MASRTYAAENSKIQSAGAQVLGGDVMDAIKRSPRVTSGHPVRWEIHVEIHWSLGRDRLTVDVSENEPYSIWHVKFVQSIRLRGNSEEVIAAVVTSDQHRRGLYLVTVSSVFESSLELKDIDHTEIRNSHPEKIASPSHGYEVL</sequence>
<protein>
    <submittedName>
        <fullName evidence="1">Uncharacterized protein</fullName>
    </submittedName>
</protein>
<name>C0NJA0_AJECG</name>
<gene>
    <name evidence="1" type="ORF">HCBG_03231</name>
</gene>
<dbReference type="AlphaFoldDB" id="C0NJA0"/>
<dbReference type="RefSeq" id="XP_045288422.1">
    <property type="nucleotide sequence ID" value="XM_045430280.1"/>
</dbReference>